<evidence type="ECO:0000256" key="9">
    <source>
        <dbReference type="ARBA" id="ARBA00043177"/>
    </source>
</evidence>
<accession>A0A0E9U6G7</accession>
<proteinExistence type="inferred from homology"/>
<dbReference type="GO" id="GO:0004867">
    <property type="term" value="F:serine-type endopeptidase inhibitor activity"/>
    <property type="evidence" value="ECO:0007669"/>
    <property type="project" value="InterPro"/>
</dbReference>
<evidence type="ECO:0000256" key="3">
    <source>
        <dbReference type="ARBA" id="ARBA00022525"/>
    </source>
</evidence>
<comment type="similarity">
    <text evidence="2">Belongs to the serpin family.</text>
</comment>
<dbReference type="InterPro" id="IPR042185">
    <property type="entry name" value="Serpin_sf_2"/>
</dbReference>
<name>A0A0E9U6G7_ANGAN</name>
<keyword evidence="5" id="KW-0325">Glycoprotein</keyword>
<evidence type="ECO:0000259" key="10">
    <source>
        <dbReference type="Pfam" id="PF00079"/>
    </source>
</evidence>
<dbReference type="PANTHER" id="PTHR11461">
    <property type="entry name" value="SERINE PROTEASE INHIBITOR, SERPIN"/>
    <property type="match status" value="1"/>
</dbReference>
<sequence>MYLINYIYFKGKWEIPFDPKETKEDQFHVDDNTTVPVQMMYKEDDFHVFHDEEISTHVLQLHYNESVSMVLVLPEKGLQGLEEVV</sequence>
<dbReference type="FunFam" id="2.30.39.10:FF:000003">
    <property type="entry name" value="alpha-1-antitrypsin isoform X1"/>
    <property type="match status" value="1"/>
</dbReference>
<evidence type="ECO:0000256" key="7">
    <source>
        <dbReference type="ARBA" id="ARBA00039512"/>
    </source>
</evidence>
<dbReference type="Pfam" id="PF00079">
    <property type="entry name" value="Serpin"/>
    <property type="match status" value="1"/>
</dbReference>
<dbReference type="Gene3D" id="2.30.39.10">
    <property type="entry name" value="Alpha-1-antitrypsin, domain 1"/>
    <property type="match status" value="1"/>
</dbReference>
<dbReference type="InterPro" id="IPR000215">
    <property type="entry name" value="Serpin_fam"/>
</dbReference>
<protein>
    <recommendedName>
        <fullName evidence="7">Thyroxine-binding globulin</fullName>
    </recommendedName>
    <alternativeName>
        <fullName evidence="9">Serpin A7</fullName>
    </alternativeName>
    <alternativeName>
        <fullName evidence="8">T4-binding globulin</fullName>
    </alternativeName>
</protein>
<evidence type="ECO:0000313" key="11">
    <source>
        <dbReference type="EMBL" id="JAH61509.1"/>
    </source>
</evidence>
<reference evidence="11" key="1">
    <citation type="submission" date="2014-11" db="EMBL/GenBank/DDBJ databases">
        <authorList>
            <person name="Amaro Gonzalez C."/>
        </authorList>
    </citation>
    <scope>NUCLEOTIDE SEQUENCE</scope>
</reference>
<evidence type="ECO:0000256" key="8">
    <source>
        <dbReference type="ARBA" id="ARBA00042967"/>
    </source>
</evidence>
<organism evidence="11">
    <name type="scientific">Anguilla anguilla</name>
    <name type="common">European freshwater eel</name>
    <name type="synonym">Muraena anguilla</name>
    <dbReference type="NCBI Taxonomy" id="7936"/>
    <lineage>
        <taxon>Eukaryota</taxon>
        <taxon>Metazoa</taxon>
        <taxon>Chordata</taxon>
        <taxon>Craniata</taxon>
        <taxon>Vertebrata</taxon>
        <taxon>Euteleostomi</taxon>
        <taxon>Actinopterygii</taxon>
        <taxon>Neopterygii</taxon>
        <taxon>Teleostei</taxon>
        <taxon>Anguilliformes</taxon>
        <taxon>Anguillidae</taxon>
        <taxon>Anguilla</taxon>
    </lineage>
</organism>
<comment type="subcellular location">
    <subcellularLocation>
        <location evidence="1">Secreted</location>
    </subcellularLocation>
</comment>
<dbReference type="SUPFAM" id="SSF56574">
    <property type="entry name" value="Serpins"/>
    <property type="match status" value="1"/>
</dbReference>
<dbReference type="GO" id="GO:0005615">
    <property type="term" value="C:extracellular space"/>
    <property type="evidence" value="ECO:0007669"/>
    <property type="project" value="InterPro"/>
</dbReference>
<evidence type="ECO:0000256" key="5">
    <source>
        <dbReference type="ARBA" id="ARBA00023180"/>
    </source>
</evidence>
<dbReference type="InterPro" id="IPR023796">
    <property type="entry name" value="Serpin_dom"/>
</dbReference>
<keyword evidence="4" id="KW-0732">Signal</keyword>
<dbReference type="AlphaFoldDB" id="A0A0E9U6G7"/>
<dbReference type="EMBL" id="GBXM01047068">
    <property type="protein sequence ID" value="JAH61509.1"/>
    <property type="molecule type" value="Transcribed_RNA"/>
</dbReference>
<comment type="function">
    <text evidence="6">Major thyroid hormone transport protein in serum.</text>
</comment>
<dbReference type="PANTHER" id="PTHR11461:SF375">
    <property type="entry name" value="THYROXINE-BINDING GLOBULIN"/>
    <property type="match status" value="1"/>
</dbReference>
<reference evidence="11" key="2">
    <citation type="journal article" date="2015" name="Fish Shellfish Immunol.">
        <title>Early steps in the European eel (Anguilla anguilla)-Vibrio vulnificus interaction in the gills: Role of the RtxA13 toxin.</title>
        <authorList>
            <person name="Callol A."/>
            <person name="Pajuelo D."/>
            <person name="Ebbesson L."/>
            <person name="Teles M."/>
            <person name="MacKenzie S."/>
            <person name="Amaro C."/>
        </authorList>
    </citation>
    <scope>NUCLEOTIDE SEQUENCE</scope>
</reference>
<keyword evidence="3" id="KW-0964">Secreted</keyword>
<evidence type="ECO:0000256" key="1">
    <source>
        <dbReference type="ARBA" id="ARBA00004613"/>
    </source>
</evidence>
<evidence type="ECO:0000256" key="2">
    <source>
        <dbReference type="ARBA" id="ARBA00009500"/>
    </source>
</evidence>
<evidence type="ECO:0000256" key="6">
    <source>
        <dbReference type="ARBA" id="ARBA00037352"/>
    </source>
</evidence>
<dbReference type="InterPro" id="IPR036186">
    <property type="entry name" value="Serpin_sf"/>
</dbReference>
<evidence type="ECO:0000256" key="4">
    <source>
        <dbReference type="ARBA" id="ARBA00022729"/>
    </source>
</evidence>
<feature type="domain" description="Serpin" evidence="10">
    <location>
        <begin position="1"/>
        <end position="83"/>
    </location>
</feature>